<dbReference type="InterPro" id="IPR050131">
    <property type="entry name" value="Peptidase_S8_subtilisin-like"/>
</dbReference>
<comment type="similarity">
    <text evidence="1 6 7">Belongs to the peptidase S8 family.</text>
</comment>
<feature type="active site" description="Charge relay system" evidence="6">
    <location>
        <position position="333"/>
    </location>
</feature>
<evidence type="ECO:0000256" key="3">
    <source>
        <dbReference type="ARBA" id="ARBA00022723"/>
    </source>
</evidence>
<sequence length="400" mass="42182">MNKFFSSLVIIATVFGLSFAAIEKPVQANVNGRKIIVFNQALNEKEKDELIARAGGTKLKNLDLIGAKAVWLPNRAATEKLKANSNVIRIDDDVLVETLDIKEEIRGVKKMGIKPQPPETLPWGIDRVDAELVWPTIRGAGIKVGVIDTGIDLSHPDLVLNIKGGYNAINPLNSPNDNNGHGTHVAGIMGAVDNTIGVIGVGPQINLYAIKVLGASGSGYLSDVIEGLDWAIVNGMNVVNMSLGTSDDILSFREAVQRVNAAGIVQVAAAGNSGGSVIYPAAYPEVIAVSATNNTNTIASWSSRGPEVDLAAPGVSIYSTYKGQTYKTLSGTSMASPHVAGTAGLVLNTPVGSYDLDADDIWDPIEVQNKLQDKVVDLGSPGFDSLYGWGLVNAFNAVQP</sequence>
<evidence type="ECO:0000256" key="5">
    <source>
        <dbReference type="ARBA" id="ARBA00022825"/>
    </source>
</evidence>
<keyword evidence="5 6" id="KW-0720">Serine protease</keyword>
<dbReference type="AlphaFoldDB" id="A0A0G0XLA9"/>
<accession>A0A0G0XLA9</accession>
<feature type="signal peptide" evidence="8">
    <location>
        <begin position="1"/>
        <end position="20"/>
    </location>
</feature>
<dbReference type="PATRIC" id="fig|1619004.3.peg.88"/>
<keyword evidence="2 6" id="KW-0645">Protease</keyword>
<name>A0A0G0XLA9_9BACT</name>
<evidence type="ECO:0000259" key="9">
    <source>
        <dbReference type="Pfam" id="PF00082"/>
    </source>
</evidence>
<dbReference type="Proteomes" id="UP000034256">
    <property type="component" value="Unassembled WGS sequence"/>
</dbReference>
<dbReference type="InterPro" id="IPR034202">
    <property type="entry name" value="Subtilisin_Carlsberg-like"/>
</dbReference>
<dbReference type="PROSITE" id="PS00136">
    <property type="entry name" value="SUBTILASE_ASP"/>
    <property type="match status" value="1"/>
</dbReference>
<dbReference type="PROSITE" id="PS00138">
    <property type="entry name" value="SUBTILASE_SER"/>
    <property type="match status" value="1"/>
</dbReference>
<dbReference type="Gene3D" id="3.30.70.80">
    <property type="entry name" value="Peptidase S8 propeptide/proteinase inhibitor I9"/>
    <property type="match status" value="1"/>
</dbReference>
<feature type="chain" id="PRO_5002535254" description="Peptidase S8/S53 domain-containing protein" evidence="8">
    <location>
        <begin position="21"/>
        <end position="400"/>
    </location>
</feature>
<dbReference type="PROSITE" id="PS51892">
    <property type="entry name" value="SUBTILASE"/>
    <property type="match status" value="1"/>
</dbReference>
<dbReference type="InterPro" id="IPR000209">
    <property type="entry name" value="Peptidase_S8/S53_dom"/>
</dbReference>
<keyword evidence="4 6" id="KW-0378">Hydrolase</keyword>
<evidence type="ECO:0000256" key="8">
    <source>
        <dbReference type="SAM" id="SignalP"/>
    </source>
</evidence>
<dbReference type="InterPro" id="IPR015500">
    <property type="entry name" value="Peptidase_S8_subtilisin-rel"/>
</dbReference>
<gene>
    <name evidence="10" type="ORF">UU85_C0001G0084</name>
</gene>
<dbReference type="InterPro" id="IPR037045">
    <property type="entry name" value="S8pro/Inhibitor_I9_sf"/>
</dbReference>
<dbReference type="SMR" id="A0A0G0XLA9"/>
<evidence type="ECO:0000256" key="7">
    <source>
        <dbReference type="RuleBase" id="RU003355"/>
    </source>
</evidence>
<evidence type="ECO:0000256" key="2">
    <source>
        <dbReference type="ARBA" id="ARBA00022670"/>
    </source>
</evidence>
<dbReference type="InterPro" id="IPR022398">
    <property type="entry name" value="Peptidase_S8_His-AS"/>
</dbReference>
<keyword evidence="3" id="KW-0479">Metal-binding</keyword>
<dbReference type="EMBL" id="LCCF01000001">
    <property type="protein sequence ID" value="KKS25654.1"/>
    <property type="molecule type" value="Genomic_DNA"/>
</dbReference>
<dbReference type="InterPro" id="IPR023828">
    <property type="entry name" value="Peptidase_S8_Ser-AS"/>
</dbReference>
<evidence type="ECO:0000256" key="6">
    <source>
        <dbReference type="PROSITE-ProRule" id="PRU01240"/>
    </source>
</evidence>
<evidence type="ECO:0000313" key="11">
    <source>
        <dbReference type="Proteomes" id="UP000034256"/>
    </source>
</evidence>
<evidence type="ECO:0000256" key="1">
    <source>
        <dbReference type="ARBA" id="ARBA00011073"/>
    </source>
</evidence>
<dbReference type="GO" id="GO:0004252">
    <property type="term" value="F:serine-type endopeptidase activity"/>
    <property type="evidence" value="ECO:0007669"/>
    <property type="project" value="UniProtKB-UniRule"/>
</dbReference>
<keyword evidence="8" id="KW-0732">Signal</keyword>
<dbReference type="Gene3D" id="3.40.50.200">
    <property type="entry name" value="Peptidase S8/S53 domain"/>
    <property type="match status" value="1"/>
</dbReference>
<evidence type="ECO:0000256" key="4">
    <source>
        <dbReference type="ARBA" id="ARBA00022801"/>
    </source>
</evidence>
<feature type="active site" description="Charge relay system" evidence="6">
    <location>
        <position position="181"/>
    </location>
</feature>
<dbReference type="InterPro" id="IPR023827">
    <property type="entry name" value="Peptidase_S8_Asp-AS"/>
</dbReference>
<dbReference type="PANTHER" id="PTHR43806">
    <property type="entry name" value="PEPTIDASE S8"/>
    <property type="match status" value="1"/>
</dbReference>
<dbReference type="Pfam" id="PF00082">
    <property type="entry name" value="Peptidase_S8"/>
    <property type="match status" value="1"/>
</dbReference>
<feature type="active site" description="Charge relay system" evidence="6">
    <location>
        <position position="148"/>
    </location>
</feature>
<proteinExistence type="inferred from homology"/>
<dbReference type="GO" id="GO:0006508">
    <property type="term" value="P:proteolysis"/>
    <property type="evidence" value="ECO:0007669"/>
    <property type="project" value="UniProtKB-KW"/>
</dbReference>
<evidence type="ECO:0000313" key="10">
    <source>
        <dbReference type="EMBL" id="KKS25654.1"/>
    </source>
</evidence>
<protein>
    <recommendedName>
        <fullName evidence="9">Peptidase S8/S53 domain-containing protein</fullName>
    </recommendedName>
</protein>
<reference evidence="10 11" key="1">
    <citation type="journal article" date="2015" name="Nature">
        <title>rRNA introns, odd ribosomes, and small enigmatic genomes across a large radiation of phyla.</title>
        <authorList>
            <person name="Brown C.T."/>
            <person name="Hug L.A."/>
            <person name="Thomas B.C."/>
            <person name="Sharon I."/>
            <person name="Castelle C.J."/>
            <person name="Singh A."/>
            <person name="Wilkins M.J."/>
            <person name="Williams K.H."/>
            <person name="Banfield J.F."/>
        </authorList>
    </citation>
    <scope>NUCLEOTIDE SEQUENCE [LARGE SCALE GENOMIC DNA]</scope>
</reference>
<dbReference type="PANTHER" id="PTHR43806:SF11">
    <property type="entry name" value="CEREVISIN-RELATED"/>
    <property type="match status" value="1"/>
</dbReference>
<dbReference type="CDD" id="cd07477">
    <property type="entry name" value="Peptidases_S8_Subtilisin_subset"/>
    <property type="match status" value="1"/>
</dbReference>
<organism evidence="10 11">
    <name type="scientific">Candidatus Wolfebacteria bacterium GW2011_GWA2_42_10</name>
    <dbReference type="NCBI Taxonomy" id="1619004"/>
    <lineage>
        <taxon>Bacteria</taxon>
        <taxon>Candidatus Wolfeibacteriota</taxon>
    </lineage>
</organism>
<dbReference type="InterPro" id="IPR036852">
    <property type="entry name" value="Peptidase_S8/S53_dom_sf"/>
</dbReference>
<dbReference type="SUPFAM" id="SSF52743">
    <property type="entry name" value="Subtilisin-like"/>
    <property type="match status" value="1"/>
</dbReference>
<dbReference type="GO" id="GO:0046872">
    <property type="term" value="F:metal ion binding"/>
    <property type="evidence" value="ECO:0007669"/>
    <property type="project" value="UniProtKB-KW"/>
</dbReference>
<comment type="caution">
    <text evidence="10">The sequence shown here is derived from an EMBL/GenBank/DDBJ whole genome shotgun (WGS) entry which is preliminary data.</text>
</comment>
<feature type="domain" description="Peptidase S8/S53" evidence="9">
    <location>
        <begin position="139"/>
        <end position="390"/>
    </location>
</feature>
<dbReference type="PROSITE" id="PS00137">
    <property type="entry name" value="SUBTILASE_HIS"/>
    <property type="match status" value="1"/>
</dbReference>
<dbReference type="PRINTS" id="PR00723">
    <property type="entry name" value="SUBTILISIN"/>
</dbReference>